<protein>
    <submittedName>
        <fullName evidence="2">Uncharacterized protein</fullName>
    </submittedName>
</protein>
<name>A0A833WII8_PHYIN</name>
<dbReference type="Proteomes" id="UP000602510">
    <property type="component" value="Unassembled WGS sequence"/>
</dbReference>
<comment type="caution">
    <text evidence="2">The sequence shown here is derived from an EMBL/GenBank/DDBJ whole genome shotgun (WGS) entry which is preliminary data.</text>
</comment>
<dbReference type="EMBL" id="WSZM01000264">
    <property type="protein sequence ID" value="KAF4036590.1"/>
    <property type="molecule type" value="Genomic_DNA"/>
</dbReference>
<keyword evidence="3" id="KW-1185">Reference proteome</keyword>
<proteinExistence type="predicted"/>
<evidence type="ECO:0000313" key="2">
    <source>
        <dbReference type="EMBL" id="KAF4036590.1"/>
    </source>
</evidence>
<accession>A0A833WII8</accession>
<reference evidence="2" key="1">
    <citation type="submission" date="2020-04" db="EMBL/GenBank/DDBJ databases">
        <title>Hybrid Assembly of Korean Phytophthora infestans isolates.</title>
        <authorList>
            <person name="Prokchorchik M."/>
            <person name="Lee Y."/>
            <person name="Seo J."/>
            <person name="Cho J.-H."/>
            <person name="Park Y.-E."/>
            <person name="Jang D.-C."/>
            <person name="Im J.-S."/>
            <person name="Choi J.-G."/>
            <person name="Park H.-J."/>
            <person name="Lee G.-B."/>
            <person name="Lee Y.-G."/>
            <person name="Hong S.-Y."/>
            <person name="Cho K."/>
            <person name="Sohn K.H."/>
        </authorList>
    </citation>
    <scope>NUCLEOTIDE SEQUENCE</scope>
    <source>
        <strain evidence="2">KR_1_A1</strain>
    </source>
</reference>
<dbReference type="AlphaFoldDB" id="A0A833WII8"/>
<evidence type="ECO:0000313" key="3">
    <source>
        <dbReference type="Proteomes" id="UP000602510"/>
    </source>
</evidence>
<feature type="region of interest" description="Disordered" evidence="1">
    <location>
        <begin position="38"/>
        <end position="63"/>
    </location>
</feature>
<organism evidence="2 3">
    <name type="scientific">Phytophthora infestans</name>
    <name type="common">Potato late blight agent</name>
    <name type="synonym">Botrytis infestans</name>
    <dbReference type="NCBI Taxonomy" id="4787"/>
    <lineage>
        <taxon>Eukaryota</taxon>
        <taxon>Sar</taxon>
        <taxon>Stramenopiles</taxon>
        <taxon>Oomycota</taxon>
        <taxon>Peronosporomycetes</taxon>
        <taxon>Peronosporales</taxon>
        <taxon>Peronosporaceae</taxon>
        <taxon>Phytophthora</taxon>
    </lineage>
</organism>
<sequence length="110" mass="12150">MQARFSKRCNGGILRSEFGLVNWLSVREDAMQQMLALPPSPVRKKSSRKTIDASSKSLRNQDLLVTPPRKKRVTCGGSQVPALDSVSSTSDDESTIRLLFDVEVVESTLV</sequence>
<evidence type="ECO:0000256" key="1">
    <source>
        <dbReference type="SAM" id="MobiDB-lite"/>
    </source>
</evidence>
<gene>
    <name evidence="2" type="ORF">GN244_ATG11298</name>
</gene>